<name>A0A9N9N675_9GLOM</name>
<keyword evidence="2" id="KW-1185">Reference proteome</keyword>
<dbReference type="AlphaFoldDB" id="A0A9N9N675"/>
<comment type="caution">
    <text evidence="1">The sequence shown here is derived from an EMBL/GenBank/DDBJ whole genome shotgun (WGS) entry which is preliminary data.</text>
</comment>
<sequence>MELYEYTSYNVLLKIQQGYLYKGNTKLKIASGSLISSRAAFSLYFKVSPMVKLNVSRAPISTNYVIIEELSN</sequence>
<evidence type="ECO:0000313" key="1">
    <source>
        <dbReference type="EMBL" id="CAG8705713.1"/>
    </source>
</evidence>
<proteinExistence type="predicted"/>
<dbReference type="Proteomes" id="UP000789405">
    <property type="component" value="Unassembled WGS sequence"/>
</dbReference>
<accession>A0A9N9N675</accession>
<reference evidence="1" key="1">
    <citation type="submission" date="2021-06" db="EMBL/GenBank/DDBJ databases">
        <authorList>
            <person name="Kallberg Y."/>
            <person name="Tangrot J."/>
            <person name="Rosling A."/>
        </authorList>
    </citation>
    <scope>NUCLEOTIDE SEQUENCE</scope>
    <source>
        <strain evidence="1">MA453B</strain>
    </source>
</reference>
<dbReference type="EMBL" id="CAJVPY010009183">
    <property type="protein sequence ID" value="CAG8705713.1"/>
    <property type="molecule type" value="Genomic_DNA"/>
</dbReference>
<organism evidence="1 2">
    <name type="scientific">Dentiscutata erythropus</name>
    <dbReference type="NCBI Taxonomy" id="1348616"/>
    <lineage>
        <taxon>Eukaryota</taxon>
        <taxon>Fungi</taxon>
        <taxon>Fungi incertae sedis</taxon>
        <taxon>Mucoromycota</taxon>
        <taxon>Glomeromycotina</taxon>
        <taxon>Glomeromycetes</taxon>
        <taxon>Diversisporales</taxon>
        <taxon>Gigasporaceae</taxon>
        <taxon>Dentiscutata</taxon>
    </lineage>
</organism>
<gene>
    <name evidence="1" type="ORF">DERYTH_LOCUS13269</name>
</gene>
<evidence type="ECO:0000313" key="2">
    <source>
        <dbReference type="Proteomes" id="UP000789405"/>
    </source>
</evidence>
<feature type="non-terminal residue" evidence="1">
    <location>
        <position position="1"/>
    </location>
</feature>
<protein>
    <submittedName>
        <fullName evidence="1">5739_t:CDS:1</fullName>
    </submittedName>
</protein>